<evidence type="ECO:0000313" key="4">
    <source>
        <dbReference type="EMBL" id="OAD05731.1"/>
    </source>
</evidence>
<feature type="transmembrane region" description="Helical" evidence="2">
    <location>
        <begin position="480"/>
        <end position="509"/>
    </location>
</feature>
<evidence type="ECO:0000313" key="5">
    <source>
        <dbReference type="Proteomes" id="UP000077051"/>
    </source>
</evidence>
<accession>A0A168N3J2</accession>
<proteinExistence type="predicted"/>
<dbReference type="InterPro" id="IPR001173">
    <property type="entry name" value="Glyco_trans_2-like"/>
</dbReference>
<keyword evidence="2" id="KW-0812">Transmembrane</keyword>
<dbReference type="InterPro" id="IPR029044">
    <property type="entry name" value="Nucleotide-diphossugar_trans"/>
</dbReference>
<dbReference type="Proteomes" id="UP000077051">
    <property type="component" value="Unassembled WGS sequence"/>
</dbReference>
<dbReference type="AlphaFoldDB" id="A0A168N3J2"/>
<feature type="region of interest" description="Disordered" evidence="1">
    <location>
        <begin position="76"/>
        <end position="100"/>
    </location>
</feature>
<feature type="domain" description="Glycosyltransferase 2-like" evidence="3">
    <location>
        <begin position="232"/>
        <end position="454"/>
    </location>
</feature>
<protein>
    <recommendedName>
        <fullName evidence="3">Glycosyltransferase 2-like domain-containing protein</fullName>
    </recommendedName>
</protein>
<keyword evidence="2" id="KW-1133">Transmembrane helix</keyword>
<feature type="transmembrane region" description="Helical" evidence="2">
    <location>
        <begin position="12"/>
        <end position="30"/>
    </location>
</feature>
<keyword evidence="5" id="KW-1185">Reference proteome</keyword>
<dbReference type="OrthoDB" id="5819478at2759"/>
<feature type="transmembrane region" description="Helical" evidence="2">
    <location>
        <begin position="529"/>
        <end position="549"/>
    </location>
</feature>
<dbReference type="EMBL" id="AMYB01000002">
    <property type="protein sequence ID" value="OAD05731.1"/>
    <property type="molecule type" value="Genomic_DNA"/>
</dbReference>
<keyword evidence="2" id="KW-0472">Membrane</keyword>
<comment type="caution">
    <text evidence="4">The sequence shown here is derived from an EMBL/GenBank/DDBJ whole genome shotgun (WGS) entry which is preliminary data.</text>
</comment>
<sequence length="575" mass="65221">MKAALLNYPFELVAPMAAIGSVLLLPLGPLLIPRTYIVFLLIYFTVFLYTQVNHVFKFYTTATKMTKAIRDWNQRSSKNSATEKMDATTAASPPSPTTTRERITSVEELEEMETSLNPYDDSHFIHAFIVPNYAEPEALLRDTIKRLANHKNAQTNYVIILAMEASELNYEQKSNNLADYFKDSFLQFIVTAHPADIPGETRGKGSNVAYAARHGCAQMLQHGIDRRRVILTVSDSDSSIPELYTKEVEKAFNRAEDPYFLLFAPPIFFSRNCYEVPAAVRMTDITWSAMVMSSLSNSRGLSFPCSTYSLSMVLAERVGYWDTDADSVGEDMHMMLKCFFKTDGLARCCPIFVPINLTNVQTPGYLANMNARFVQAKRHYNGIADLAYTLRNSFGVKDTVIDGNHVFASLTKKTSMYAAPSFWLDKLVMCTKVMEAHLIPVTSGWLMFAAVPLMQFILFPPHSMVAFVEPTENPILTSEFYATLWNIVKIITVFLPLPLFGTLAIYEHLHRVVDRELYGKSETRTWRNVFDYISLPIAAWAFMTLPATIACIKRLYKTNDKYIVAEKFFDEDTEQ</sequence>
<feature type="transmembrane region" description="Helical" evidence="2">
    <location>
        <begin position="438"/>
        <end position="460"/>
    </location>
</feature>
<feature type="transmembrane region" description="Helical" evidence="2">
    <location>
        <begin position="36"/>
        <end position="56"/>
    </location>
</feature>
<dbReference type="Pfam" id="PF13632">
    <property type="entry name" value="Glyco_trans_2_3"/>
    <property type="match status" value="1"/>
</dbReference>
<evidence type="ECO:0000259" key="3">
    <source>
        <dbReference type="Pfam" id="PF13632"/>
    </source>
</evidence>
<evidence type="ECO:0000256" key="2">
    <source>
        <dbReference type="SAM" id="Phobius"/>
    </source>
</evidence>
<dbReference type="PANTHER" id="PTHR36851">
    <property type="entry name" value="UNNAMED PRODUCT"/>
    <property type="match status" value="1"/>
</dbReference>
<reference evidence="4 5" key="1">
    <citation type="submission" date="2015-06" db="EMBL/GenBank/DDBJ databases">
        <title>Expansion of signal transduction pathways in fungi by whole-genome duplication.</title>
        <authorList>
            <consortium name="DOE Joint Genome Institute"/>
            <person name="Corrochano L.M."/>
            <person name="Kuo A."/>
            <person name="Marcet-Houben M."/>
            <person name="Polaino S."/>
            <person name="Salamov A."/>
            <person name="Villalobos J.M."/>
            <person name="Alvarez M.I."/>
            <person name="Avalos J."/>
            <person name="Benito E.P."/>
            <person name="Benoit I."/>
            <person name="Burger G."/>
            <person name="Camino L.P."/>
            <person name="Canovas D."/>
            <person name="Cerda-Olmedo E."/>
            <person name="Cheng J.-F."/>
            <person name="Dominguez A."/>
            <person name="Elias M."/>
            <person name="Eslava A.P."/>
            <person name="Glaser F."/>
            <person name="Grimwood J."/>
            <person name="Gutierrez G."/>
            <person name="Heitman J."/>
            <person name="Henrissat B."/>
            <person name="Iturriaga E.A."/>
            <person name="Lang B.F."/>
            <person name="Lavin J.L."/>
            <person name="Lee S."/>
            <person name="Li W."/>
            <person name="Lindquist E."/>
            <person name="Lopez-Garcia S."/>
            <person name="Luque E.M."/>
            <person name="Marcos A.T."/>
            <person name="Martin J."/>
            <person name="Mccluskey K."/>
            <person name="Medina H.R."/>
            <person name="Miralles-Duran A."/>
            <person name="Miyazaki A."/>
            <person name="Munoz-Torres E."/>
            <person name="Oguiza J.A."/>
            <person name="Ohm R."/>
            <person name="Olmedo M."/>
            <person name="Orejas M."/>
            <person name="Ortiz-Castellanos L."/>
            <person name="Pisabarro A.G."/>
            <person name="Rodriguez-Romero J."/>
            <person name="Ruiz-Herrera J."/>
            <person name="Ruiz-Vazquez R."/>
            <person name="Sanz C."/>
            <person name="Schackwitz W."/>
            <person name="Schmutz J."/>
            <person name="Shahriari M."/>
            <person name="Shelest E."/>
            <person name="Silva-Franco F."/>
            <person name="Soanes D."/>
            <person name="Syed K."/>
            <person name="Tagua V.G."/>
            <person name="Talbot N.J."/>
            <person name="Thon M."/>
            <person name="De Vries R.P."/>
            <person name="Wiebenga A."/>
            <person name="Yadav J.S."/>
            <person name="Braun E.L."/>
            <person name="Baker S."/>
            <person name="Garre V."/>
            <person name="Horwitz B."/>
            <person name="Torres-Martinez S."/>
            <person name="Idnurm A."/>
            <person name="Herrera-Estrella A."/>
            <person name="Gabaldon T."/>
            <person name="Grigoriev I.V."/>
        </authorList>
    </citation>
    <scope>NUCLEOTIDE SEQUENCE [LARGE SCALE GENOMIC DNA]</scope>
    <source>
        <strain evidence="4 5">CBS 277.49</strain>
    </source>
</reference>
<dbReference type="PANTHER" id="PTHR36851:SF1">
    <property type="entry name" value="GLYCO_TRANS_2-LIKE DOMAIN-CONTAINING PROTEIN"/>
    <property type="match status" value="1"/>
</dbReference>
<gene>
    <name evidence="4" type="ORF">MUCCIDRAFT_182764</name>
</gene>
<organism evidence="4 5">
    <name type="scientific">Mucor lusitanicus CBS 277.49</name>
    <dbReference type="NCBI Taxonomy" id="747725"/>
    <lineage>
        <taxon>Eukaryota</taxon>
        <taxon>Fungi</taxon>
        <taxon>Fungi incertae sedis</taxon>
        <taxon>Mucoromycota</taxon>
        <taxon>Mucoromycotina</taxon>
        <taxon>Mucoromycetes</taxon>
        <taxon>Mucorales</taxon>
        <taxon>Mucorineae</taxon>
        <taxon>Mucoraceae</taxon>
        <taxon>Mucor</taxon>
    </lineage>
</organism>
<name>A0A168N3J2_MUCCL</name>
<dbReference type="SUPFAM" id="SSF53448">
    <property type="entry name" value="Nucleotide-diphospho-sugar transferases"/>
    <property type="match status" value="1"/>
</dbReference>
<dbReference type="VEuPathDB" id="FungiDB:MUCCIDRAFT_182764"/>
<dbReference type="STRING" id="747725.A0A168N3J2"/>
<evidence type="ECO:0000256" key="1">
    <source>
        <dbReference type="SAM" id="MobiDB-lite"/>
    </source>
</evidence>